<keyword evidence="3" id="KW-0813">Transport</keyword>
<feature type="transmembrane region" description="Helical" evidence="9">
    <location>
        <begin position="177"/>
        <end position="198"/>
    </location>
</feature>
<comment type="caution">
    <text evidence="11">The sequence shown here is derived from an EMBL/GenBank/DDBJ whole genome shotgun (WGS) entry which is preliminary data.</text>
</comment>
<feature type="compositionally biased region" description="Low complexity" evidence="8">
    <location>
        <begin position="19"/>
        <end position="29"/>
    </location>
</feature>
<keyword evidence="6 9" id="KW-1133">Transmembrane helix</keyword>
<feature type="transmembrane region" description="Helical" evidence="9">
    <location>
        <begin position="36"/>
        <end position="65"/>
    </location>
</feature>
<dbReference type="PROSITE" id="PS50928">
    <property type="entry name" value="ABC_TM1"/>
    <property type="match status" value="1"/>
</dbReference>
<evidence type="ECO:0000256" key="7">
    <source>
        <dbReference type="ARBA" id="ARBA00023136"/>
    </source>
</evidence>
<comment type="similarity">
    <text evidence="2">Belongs to the binding-protein-dependent transport system permease family. CysTW subfamily.</text>
</comment>
<evidence type="ECO:0000259" key="10">
    <source>
        <dbReference type="PROSITE" id="PS50928"/>
    </source>
</evidence>
<proteinExistence type="inferred from homology"/>
<dbReference type="Proteomes" id="UP001500984">
    <property type="component" value="Unassembled WGS sequence"/>
</dbReference>
<evidence type="ECO:0000256" key="4">
    <source>
        <dbReference type="ARBA" id="ARBA00022475"/>
    </source>
</evidence>
<evidence type="ECO:0000256" key="5">
    <source>
        <dbReference type="ARBA" id="ARBA00022692"/>
    </source>
</evidence>
<organism evidence="11 12">
    <name type="scientific">Brevibacterium salitolerans</name>
    <dbReference type="NCBI Taxonomy" id="1403566"/>
    <lineage>
        <taxon>Bacteria</taxon>
        <taxon>Bacillati</taxon>
        <taxon>Actinomycetota</taxon>
        <taxon>Actinomycetes</taxon>
        <taxon>Micrococcales</taxon>
        <taxon>Brevibacteriaceae</taxon>
        <taxon>Brevibacterium</taxon>
    </lineage>
</organism>
<gene>
    <name evidence="11" type="ORF">GCM10009823_19230</name>
</gene>
<evidence type="ECO:0000256" key="9">
    <source>
        <dbReference type="SAM" id="Phobius"/>
    </source>
</evidence>
<dbReference type="Gene3D" id="1.10.3720.10">
    <property type="entry name" value="MetI-like"/>
    <property type="match status" value="1"/>
</dbReference>
<evidence type="ECO:0000256" key="1">
    <source>
        <dbReference type="ARBA" id="ARBA00004651"/>
    </source>
</evidence>
<protein>
    <submittedName>
        <fullName evidence="11">ABC transporter permease subunit</fullName>
    </submittedName>
</protein>
<evidence type="ECO:0000313" key="12">
    <source>
        <dbReference type="Proteomes" id="UP001500984"/>
    </source>
</evidence>
<comment type="subcellular location">
    <subcellularLocation>
        <location evidence="1">Cell membrane</location>
        <topology evidence="1">Multi-pass membrane protein</topology>
    </subcellularLocation>
</comment>
<sequence>MTSAPPSPARSTGEDPRAEAAPAPARAGRGLRPTPAWAALAPLAIVLLLFFAVPLVGMVVTSLVLPGGRGEAGTLSLDNFAALGSGSRSMALRNSLVLSAAAATIAAVLGGICAWAISTVKSRVVDSLTAVVSSVLANDGGVPLAFSFIVAVGNTGYFVALLTAVDPSFTLYSVQGLVLMYQYFLIPTMILLTLPSFTALRQQWREANTSLGGTSLTFWRRVGIPVITPALLGAWLLMFGSAFGTHASAAVLIGTGGFPLIPLEIAGQLAGSAATGGEGVAMALGVTTGVIAVLVLLAFNALMRRSAKWLNT</sequence>
<evidence type="ECO:0000256" key="8">
    <source>
        <dbReference type="SAM" id="MobiDB-lite"/>
    </source>
</evidence>
<dbReference type="PANTHER" id="PTHR42929">
    <property type="entry name" value="INNER MEMBRANE ABC TRANSPORTER PERMEASE PROTEIN YDCU-RELATED-RELATED"/>
    <property type="match status" value="1"/>
</dbReference>
<evidence type="ECO:0000256" key="6">
    <source>
        <dbReference type="ARBA" id="ARBA00022989"/>
    </source>
</evidence>
<keyword evidence="7 9" id="KW-0472">Membrane</keyword>
<keyword evidence="12" id="KW-1185">Reference proteome</keyword>
<dbReference type="InterPro" id="IPR000515">
    <property type="entry name" value="MetI-like"/>
</dbReference>
<feature type="transmembrane region" description="Helical" evidence="9">
    <location>
        <begin position="218"/>
        <end position="237"/>
    </location>
</feature>
<dbReference type="PANTHER" id="PTHR42929:SF1">
    <property type="entry name" value="INNER MEMBRANE ABC TRANSPORTER PERMEASE PROTEIN YDCU-RELATED"/>
    <property type="match status" value="1"/>
</dbReference>
<feature type="transmembrane region" description="Helical" evidence="9">
    <location>
        <begin position="144"/>
        <end position="165"/>
    </location>
</feature>
<feature type="transmembrane region" description="Helical" evidence="9">
    <location>
        <begin position="96"/>
        <end position="117"/>
    </location>
</feature>
<evidence type="ECO:0000256" key="2">
    <source>
        <dbReference type="ARBA" id="ARBA00007069"/>
    </source>
</evidence>
<feature type="region of interest" description="Disordered" evidence="8">
    <location>
        <begin position="1"/>
        <end position="29"/>
    </location>
</feature>
<dbReference type="InterPro" id="IPR035906">
    <property type="entry name" value="MetI-like_sf"/>
</dbReference>
<accession>A0ABN2WVB2</accession>
<name>A0ABN2WVB2_9MICO</name>
<evidence type="ECO:0000313" key="11">
    <source>
        <dbReference type="EMBL" id="GAA2098107.1"/>
    </source>
</evidence>
<dbReference type="EMBL" id="BAAAPZ010000007">
    <property type="protein sequence ID" value="GAA2098107.1"/>
    <property type="molecule type" value="Genomic_DNA"/>
</dbReference>
<dbReference type="SUPFAM" id="SSF161098">
    <property type="entry name" value="MetI-like"/>
    <property type="match status" value="1"/>
</dbReference>
<evidence type="ECO:0000256" key="3">
    <source>
        <dbReference type="ARBA" id="ARBA00022448"/>
    </source>
</evidence>
<feature type="transmembrane region" description="Helical" evidence="9">
    <location>
        <begin position="249"/>
        <end position="270"/>
    </location>
</feature>
<reference evidence="11 12" key="1">
    <citation type="journal article" date="2019" name="Int. J. Syst. Evol. Microbiol.">
        <title>The Global Catalogue of Microorganisms (GCM) 10K type strain sequencing project: providing services to taxonomists for standard genome sequencing and annotation.</title>
        <authorList>
            <consortium name="The Broad Institute Genomics Platform"/>
            <consortium name="The Broad Institute Genome Sequencing Center for Infectious Disease"/>
            <person name="Wu L."/>
            <person name="Ma J."/>
        </authorList>
    </citation>
    <scope>NUCLEOTIDE SEQUENCE [LARGE SCALE GENOMIC DNA]</scope>
    <source>
        <strain evidence="11 12">JCM 15900</strain>
    </source>
</reference>
<keyword evidence="5 9" id="KW-0812">Transmembrane</keyword>
<feature type="transmembrane region" description="Helical" evidence="9">
    <location>
        <begin position="282"/>
        <end position="302"/>
    </location>
</feature>
<feature type="domain" description="ABC transmembrane type-1" evidence="10">
    <location>
        <begin position="92"/>
        <end position="303"/>
    </location>
</feature>
<keyword evidence="4" id="KW-1003">Cell membrane</keyword>
<dbReference type="RefSeq" id="WP_344337005.1">
    <property type="nucleotide sequence ID" value="NZ_BAAAPZ010000007.1"/>
</dbReference>